<protein>
    <submittedName>
        <fullName evidence="1">Uncharacterized protein</fullName>
    </submittedName>
</protein>
<evidence type="ECO:0000313" key="1">
    <source>
        <dbReference type="EnsemblMetazoa" id="GAUT005756-PA"/>
    </source>
</evidence>
<dbReference type="VEuPathDB" id="VectorBase:GAUT005756"/>
<proteinExistence type="predicted"/>
<sequence>MLTSVQCCNCRNFESARVVNILSRVHATISRLLPENTQLTLTDWHSCHLRDKVELTNCFPLLVKTSNVSSSGNNTGNGCCLHNGRCIQSFKEAQYCYCATKHYKFKQSMQYFG</sequence>
<accession>A0A1A9UI93</accession>
<dbReference type="Proteomes" id="UP000078200">
    <property type="component" value="Unassembled WGS sequence"/>
</dbReference>
<dbReference type="AlphaFoldDB" id="A0A1A9UI93"/>
<evidence type="ECO:0000313" key="2">
    <source>
        <dbReference type="Proteomes" id="UP000078200"/>
    </source>
</evidence>
<organism evidence="1 2">
    <name type="scientific">Glossina austeni</name>
    <name type="common">Savannah tsetse fly</name>
    <dbReference type="NCBI Taxonomy" id="7395"/>
    <lineage>
        <taxon>Eukaryota</taxon>
        <taxon>Metazoa</taxon>
        <taxon>Ecdysozoa</taxon>
        <taxon>Arthropoda</taxon>
        <taxon>Hexapoda</taxon>
        <taxon>Insecta</taxon>
        <taxon>Pterygota</taxon>
        <taxon>Neoptera</taxon>
        <taxon>Endopterygota</taxon>
        <taxon>Diptera</taxon>
        <taxon>Brachycera</taxon>
        <taxon>Muscomorpha</taxon>
        <taxon>Hippoboscoidea</taxon>
        <taxon>Glossinidae</taxon>
        <taxon>Glossina</taxon>
    </lineage>
</organism>
<reference evidence="1" key="1">
    <citation type="submission" date="2020-05" db="UniProtKB">
        <authorList>
            <consortium name="EnsemblMetazoa"/>
        </authorList>
    </citation>
    <scope>IDENTIFICATION</scope>
    <source>
        <strain evidence="1">TTRI</strain>
    </source>
</reference>
<keyword evidence="2" id="KW-1185">Reference proteome</keyword>
<name>A0A1A9UI93_GLOAU</name>
<dbReference type="EnsemblMetazoa" id="GAUT005756-RA">
    <property type="protein sequence ID" value="GAUT005756-PA"/>
    <property type="gene ID" value="GAUT005756"/>
</dbReference>